<dbReference type="EMBL" id="JBJKFK010000206">
    <property type="protein sequence ID" value="KAL3318767.1"/>
    <property type="molecule type" value="Genomic_DNA"/>
</dbReference>
<dbReference type="SUPFAM" id="SSF57567">
    <property type="entry name" value="Serine protease inhibitors"/>
    <property type="match status" value="1"/>
</dbReference>
<dbReference type="SMART" id="SM00209">
    <property type="entry name" value="TSP1"/>
    <property type="match status" value="1"/>
</dbReference>
<dbReference type="PROSITE" id="PS50092">
    <property type="entry name" value="TSP1"/>
    <property type="match status" value="1"/>
</dbReference>
<dbReference type="InterPro" id="IPR036084">
    <property type="entry name" value="Ser_inhib-like_sf"/>
</dbReference>
<feature type="domain" description="Spondin-like TSP1" evidence="5">
    <location>
        <begin position="8"/>
        <end position="60"/>
    </location>
</feature>
<dbReference type="Pfam" id="PF19028">
    <property type="entry name" value="TSP1_spondin"/>
    <property type="match status" value="1"/>
</dbReference>
<dbReference type="Gene3D" id="2.10.25.10">
    <property type="entry name" value="Laminin"/>
    <property type="match status" value="1"/>
</dbReference>
<evidence type="ECO:0008006" key="8">
    <source>
        <dbReference type="Google" id="ProtNLM"/>
    </source>
</evidence>
<evidence type="ECO:0000259" key="4">
    <source>
        <dbReference type="Pfam" id="PF01826"/>
    </source>
</evidence>
<proteinExistence type="predicted"/>
<accession>A0ABD2QGV7</accession>
<keyword evidence="7" id="KW-1185">Reference proteome</keyword>
<keyword evidence="2" id="KW-1015">Disulfide bond</keyword>
<comment type="caution">
    <text evidence="6">The sequence shown here is derived from an EMBL/GenBank/DDBJ whole genome shotgun (WGS) entry which is preliminary data.</text>
</comment>
<evidence type="ECO:0000313" key="6">
    <source>
        <dbReference type="EMBL" id="KAL3318767.1"/>
    </source>
</evidence>
<dbReference type="InterPro" id="IPR002919">
    <property type="entry name" value="TIL_dom"/>
</dbReference>
<dbReference type="SUPFAM" id="SSF82895">
    <property type="entry name" value="TSP-1 type 1 repeat"/>
    <property type="match status" value="1"/>
</dbReference>
<evidence type="ECO:0000256" key="3">
    <source>
        <dbReference type="ARBA" id="ARBA00023180"/>
    </source>
</evidence>
<evidence type="ECO:0000256" key="2">
    <source>
        <dbReference type="ARBA" id="ARBA00023157"/>
    </source>
</evidence>
<dbReference type="AlphaFoldDB" id="A0ABD2QGV7"/>
<sequence>MAHLVDDCVVGEWGPWTDCQGNCGTEEQNRSREVVQQPSGPNAIPCPALIETKKCQRVECTCEEPMHWDSCANACPYTCDHVRETSLNECIMDSDCKPGCRCPTDMLLEFGECVPAHQCSCYPPSEDQHSTTPVPIASSTETPVFTNKSSMMKPGEVIRIGCQECTCVAGNLVCNIMESCLTTTTTSEYQYGFKMAKAHLGNNMRFLSCIVRALSKIRRISSS</sequence>
<keyword evidence="3" id="KW-0325">Glycoprotein</keyword>
<dbReference type="InterPro" id="IPR044004">
    <property type="entry name" value="TSP1_spondin_dom"/>
</dbReference>
<gene>
    <name evidence="6" type="ORF">Ciccas_002576</name>
</gene>
<dbReference type="InterPro" id="IPR036383">
    <property type="entry name" value="TSP1_rpt_sf"/>
</dbReference>
<evidence type="ECO:0000259" key="5">
    <source>
        <dbReference type="Pfam" id="PF19028"/>
    </source>
</evidence>
<dbReference type="InterPro" id="IPR000884">
    <property type="entry name" value="TSP1_rpt"/>
</dbReference>
<protein>
    <recommendedName>
        <fullName evidence="8">von Willebrand factor</fullName>
    </recommendedName>
</protein>
<reference evidence="6 7" key="1">
    <citation type="submission" date="2024-11" db="EMBL/GenBank/DDBJ databases">
        <title>Adaptive evolution of stress response genes in parasites aligns with host niche diversity.</title>
        <authorList>
            <person name="Hahn C."/>
            <person name="Resl P."/>
        </authorList>
    </citation>
    <scope>NUCLEOTIDE SEQUENCE [LARGE SCALE GENOMIC DNA]</scope>
    <source>
        <strain evidence="6">EGGRZ-B1_66</strain>
        <tissue evidence="6">Body</tissue>
    </source>
</reference>
<dbReference type="Pfam" id="PF01826">
    <property type="entry name" value="TIL"/>
    <property type="match status" value="1"/>
</dbReference>
<evidence type="ECO:0000313" key="7">
    <source>
        <dbReference type="Proteomes" id="UP001626550"/>
    </source>
</evidence>
<dbReference type="Gene3D" id="2.20.100.10">
    <property type="entry name" value="Thrombospondin type-1 (TSP1) repeat"/>
    <property type="match status" value="1"/>
</dbReference>
<feature type="domain" description="TIL" evidence="4">
    <location>
        <begin position="62"/>
        <end position="119"/>
    </location>
</feature>
<evidence type="ECO:0000256" key="1">
    <source>
        <dbReference type="ARBA" id="ARBA00022729"/>
    </source>
</evidence>
<keyword evidence="1" id="KW-0732">Signal</keyword>
<dbReference type="CDD" id="cd19941">
    <property type="entry name" value="TIL"/>
    <property type="match status" value="1"/>
</dbReference>
<organism evidence="6 7">
    <name type="scientific">Cichlidogyrus casuarinus</name>
    <dbReference type="NCBI Taxonomy" id="1844966"/>
    <lineage>
        <taxon>Eukaryota</taxon>
        <taxon>Metazoa</taxon>
        <taxon>Spiralia</taxon>
        <taxon>Lophotrochozoa</taxon>
        <taxon>Platyhelminthes</taxon>
        <taxon>Monogenea</taxon>
        <taxon>Monopisthocotylea</taxon>
        <taxon>Dactylogyridea</taxon>
        <taxon>Ancyrocephalidae</taxon>
        <taxon>Cichlidogyrus</taxon>
    </lineage>
</organism>
<name>A0ABD2QGV7_9PLAT</name>
<dbReference type="Proteomes" id="UP001626550">
    <property type="component" value="Unassembled WGS sequence"/>
</dbReference>